<sequence length="45" mass="5099">MSQFLLSDAGRSSEFPNPNEKVRIRVRASGFAPDRVITRPARHKC</sequence>
<dbReference type="AlphaFoldDB" id="A0A6M5YUE2"/>
<name>A0A6M5YUE2_9BACT</name>
<proteinExistence type="predicted"/>
<keyword evidence="3" id="KW-1185">Reference proteome</keyword>
<evidence type="ECO:0000256" key="1">
    <source>
        <dbReference type="SAM" id="MobiDB-lite"/>
    </source>
</evidence>
<accession>A0A6M5YUE2</accession>
<feature type="region of interest" description="Disordered" evidence="1">
    <location>
        <begin position="1"/>
        <end position="20"/>
    </location>
</feature>
<gene>
    <name evidence="2" type="ORF">FTUN_5284</name>
</gene>
<evidence type="ECO:0000313" key="3">
    <source>
        <dbReference type="Proteomes" id="UP000503447"/>
    </source>
</evidence>
<reference evidence="3" key="1">
    <citation type="submission" date="2020-05" db="EMBL/GenBank/DDBJ databases">
        <title>Frigoriglobus tundricola gen. nov., sp. nov., a psychrotolerant cellulolytic planctomycete of the family Gemmataceae with two divergent copies of 16S rRNA gene.</title>
        <authorList>
            <person name="Kulichevskaya I.S."/>
            <person name="Ivanova A.A."/>
            <person name="Naumoff D.G."/>
            <person name="Beletsky A.V."/>
            <person name="Rijpstra W.I.C."/>
            <person name="Sinninghe Damste J.S."/>
            <person name="Mardanov A.V."/>
            <person name="Ravin N.V."/>
            <person name="Dedysh S.N."/>
        </authorList>
    </citation>
    <scope>NUCLEOTIDE SEQUENCE [LARGE SCALE GENOMIC DNA]</scope>
    <source>
        <strain evidence="3">PL17</strain>
    </source>
</reference>
<dbReference type="KEGG" id="ftj:FTUN_5284"/>
<dbReference type="EMBL" id="CP053452">
    <property type="protein sequence ID" value="QJW97707.1"/>
    <property type="molecule type" value="Genomic_DNA"/>
</dbReference>
<organism evidence="2 3">
    <name type="scientific">Frigoriglobus tundricola</name>
    <dbReference type="NCBI Taxonomy" id="2774151"/>
    <lineage>
        <taxon>Bacteria</taxon>
        <taxon>Pseudomonadati</taxon>
        <taxon>Planctomycetota</taxon>
        <taxon>Planctomycetia</taxon>
        <taxon>Gemmatales</taxon>
        <taxon>Gemmataceae</taxon>
        <taxon>Frigoriglobus</taxon>
    </lineage>
</organism>
<dbReference type="Proteomes" id="UP000503447">
    <property type="component" value="Chromosome"/>
</dbReference>
<evidence type="ECO:0000313" key="2">
    <source>
        <dbReference type="EMBL" id="QJW97707.1"/>
    </source>
</evidence>
<protein>
    <submittedName>
        <fullName evidence="2">Uncharacterized protein</fullName>
    </submittedName>
</protein>